<dbReference type="Proteomes" id="UP001056120">
    <property type="component" value="Linkage Group LG29"/>
</dbReference>
<evidence type="ECO:0000313" key="2">
    <source>
        <dbReference type="Proteomes" id="UP001056120"/>
    </source>
</evidence>
<gene>
    <name evidence="1" type="ORF">L1987_86954</name>
</gene>
<protein>
    <submittedName>
        <fullName evidence="1">Uncharacterized protein</fullName>
    </submittedName>
</protein>
<dbReference type="EMBL" id="CM042046">
    <property type="protein sequence ID" value="KAI3677329.1"/>
    <property type="molecule type" value="Genomic_DNA"/>
</dbReference>
<proteinExistence type="predicted"/>
<accession>A0ACB8Y2A6</accession>
<evidence type="ECO:0000313" key="1">
    <source>
        <dbReference type="EMBL" id="KAI3677329.1"/>
    </source>
</evidence>
<reference evidence="2" key="1">
    <citation type="journal article" date="2022" name="Mol. Ecol. Resour.">
        <title>The genomes of chicory, endive, great burdock and yacon provide insights into Asteraceae palaeo-polyploidization history and plant inulin production.</title>
        <authorList>
            <person name="Fan W."/>
            <person name="Wang S."/>
            <person name="Wang H."/>
            <person name="Wang A."/>
            <person name="Jiang F."/>
            <person name="Liu H."/>
            <person name="Zhao H."/>
            <person name="Xu D."/>
            <person name="Zhang Y."/>
        </authorList>
    </citation>
    <scope>NUCLEOTIDE SEQUENCE [LARGE SCALE GENOMIC DNA]</scope>
    <source>
        <strain evidence="2">cv. Yunnan</strain>
    </source>
</reference>
<name>A0ACB8Y2A6_9ASTR</name>
<keyword evidence="2" id="KW-1185">Reference proteome</keyword>
<sequence length="271" mass="31000">MDTFMLQCKSIITLEFAIHKTYPTSFITGKYRFLGFSFLISSSIKERPSLVMVEGPGEKRFTRLSVDCMCREVVGSSFEVRVGRGMYMCETELESFGEIIALIARKQKSFKLSSEVNLHNYETQGLINFLERITQQISISVKFGIEGRNFPCINPERFDVPMEEAIKFWTSINRGLLPLRRRKDRRMSKPERGRIIDERSPTQSSAMDERSSTHGPTPTSNELPTSSRHMPSTERRVNLFSTGPSTTTKDGRSLIEALIKNEKPIAYTFQL</sequence>
<reference evidence="1 2" key="2">
    <citation type="journal article" date="2022" name="Mol. Ecol. Resour.">
        <title>The genomes of chicory, endive, great burdock and yacon provide insights into Asteraceae paleo-polyploidization history and plant inulin production.</title>
        <authorList>
            <person name="Fan W."/>
            <person name="Wang S."/>
            <person name="Wang H."/>
            <person name="Wang A."/>
            <person name="Jiang F."/>
            <person name="Liu H."/>
            <person name="Zhao H."/>
            <person name="Xu D."/>
            <person name="Zhang Y."/>
        </authorList>
    </citation>
    <scope>NUCLEOTIDE SEQUENCE [LARGE SCALE GENOMIC DNA]</scope>
    <source>
        <strain evidence="2">cv. Yunnan</strain>
        <tissue evidence="1">Leaves</tissue>
    </source>
</reference>
<organism evidence="1 2">
    <name type="scientific">Smallanthus sonchifolius</name>
    <dbReference type="NCBI Taxonomy" id="185202"/>
    <lineage>
        <taxon>Eukaryota</taxon>
        <taxon>Viridiplantae</taxon>
        <taxon>Streptophyta</taxon>
        <taxon>Embryophyta</taxon>
        <taxon>Tracheophyta</taxon>
        <taxon>Spermatophyta</taxon>
        <taxon>Magnoliopsida</taxon>
        <taxon>eudicotyledons</taxon>
        <taxon>Gunneridae</taxon>
        <taxon>Pentapetalae</taxon>
        <taxon>asterids</taxon>
        <taxon>campanulids</taxon>
        <taxon>Asterales</taxon>
        <taxon>Asteraceae</taxon>
        <taxon>Asteroideae</taxon>
        <taxon>Heliantheae alliance</taxon>
        <taxon>Millerieae</taxon>
        <taxon>Smallanthus</taxon>
    </lineage>
</organism>
<comment type="caution">
    <text evidence="1">The sequence shown here is derived from an EMBL/GenBank/DDBJ whole genome shotgun (WGS) entry which is preliminary data.</text>
</comment>